<dbReference type="SUPFAM" id="SSF50475">
    <property type="entry name" value="FMN-binding split barrel"/>
    <property type="match status" value="1"/>
</dbReference>
<evidence type="ECO:0000313" key="1">
    <source>
        <dbReference type="EMBL" id="KGH01757.1"/>
    </source>
</evidence>
<dbReference type="InterPro" id="IPR012349">
    <property type="entry name" value="Split_barrel_FMN-bd"/>
</dbReference>
<keyword evidence="2" id="KW-1185">Reference proteome</keyword>
<dbReference type="InterPro" id="IPR007396">
    <property type="entry name" value="TR_PAI2-type"/>
</dbReference>
<sequence>MYIQPLFAISAVSELQQVMNSYPLATLIAGGAGKVEINLLPLLLVKAGSLGRLTGHVSKSHNLYSKGRSIQTVTAIFQSPNAYISPQWYVNGQRSGRNAPSWNYMAVQAQGRI</sequence>
<reference evidence="1 2" key="1">
    <citation type="submission" date="2013-09" db="EMBL/GenBank/DDBJ databases">
        <title>High correlation between genotypes and phenotypes of environmental bacteria Comamonas testosteroni strains.</title>
        <authorList>
            <person name="Liu L."/>
            <person name="Zhu W."/>
            <person name="Xia X."/>
            <person name="Xu B."/>
            <person name="Luo M."/>
            <person name="Wang G."/>
        </authorList>
    </citation>
    <scope>NUCLEOTIDE SEQUENCE [LARGE SCALE GENOMIC DNA]</scope>
    <source>
        <strain evidence="1 2">DF2</strain>
    </source>
</reference>
<organism evidence="1 2">
    <name type="scientific">Comamonas thiooxydans</name>
    <dbReference type="NCBI Taxonomy" id="363952"/>
    <lineage>
        <taxon>Bacteria</taxon>
        <taxon>Pseudomonadati</taxon>
        <taxon>Pseudomonadota</taxon>
        <taxon>Betaproteobacteria</taxon>
        <taxon>Burkholderiales</taxon>
        <taxon>Comamonadaceae</taxon>
        <taxon>Comamonas</taxon>
    </lineage>
</organism>
<name>A0A0E3BL92_9BURK</name>
<dbReference type="Gene3D" id="2.30.110.10">
    <property type="entry name" value="Electron Transport, Fmn-binding Protein, Chain A"/>
    <property type="match status" value="1"/>
</dbReference>
<dbReference type="Pfam" id="PF04299">
    <property type="entry name" value="FMN_bind_2"/>
    <property type="match status" value="1"/>
</dbReference>
<dbReference type="PANTHER" id="PTHR35802:SF1">
    <property type="entry name" value="PROTEASE SYNTHASE AND SPORULATION PROTEIN PAI 2"/>
    <property type="match status" value="1"/>
</dbReference>
<protein>
    <submittedName>
        <fullName evidence="1">Transcriptional regulator</fullName>
    </submittedName>
</protein>
<dbReference type="PANTHER" id="PTHR35802">
    <property type="entry name" value="PROTEASE SYNTHASE AND SPORULATION PROTEIN PAI 2"/>
    <property type="match status" value="1"/>
</dbReference>
<proteinExistence type="predicted"/>
<dbReference type="EMBL" id="AWTP01000184">
    <property type="protein sequence ID" value="KGH01757.1"/>
    <property type="molecule type" value="Genomic_DNA"/>
</dbReference>
<dbReference type="RefSeq" id="WP_278043683.1">
    <property type="nucleotide sequence ID" value="NZ_AWTM01000149.1"/>
</dbReference>
<dbReference type="AlphaFoldDB" id="A0A0E3BL92"/>
<accession>A0A0E3BL92</accession>
<gene>
    <name evidence="1" type="ORF">P608_26960</name>
</gene>
<dbReference type="Proteomes" id="UP000029549">
    <property type="component" value="Unassembled WGS sequence"/>
</dbReference>
<comment type="caution">
    <text evidence="1">The sequence shown here is derived from an EMBL/GenBank/DDBJ whole genome shotgun (WGS) entry which is preliminary data.</text>
</comment>
<evidence type="ECO:0000313" key="2">
    <source>
        <dbReference type="Proteomes" id="UP000029549"/>
    </source>
</evidence>